<dbReference type="EMBL" id="QLLG01000531">
    <property type="protein sequence ID" value="RMX62689.1"/>
    <property type="molecule type" value="Genomic_DNA"/>
</dbReference>
<keyword evidence="5 7" id="KW-0732">Signal</keyword>
<feature type="domain" description="RxLR effector PexRD54 WY" evidence="8">
    <location>
        <begin position="376"/>
        <end position="416"/>
    </location>
</feature>
<evidence type="ECO:0000256" key="6">
    <source>
        <dbReference type="ARBA" id="ARBA00023026"/>
    </source>
</evidence>
<dbReference type="GO" id="GO:0005576">
    <property type="term" value="C:extracellular region"/>
    <property type="evidence" value="ECO:0007669"/>
    <property type="project" value="UniProtKB-SubCell"/>
</dbReference>
<dbReference type="Proteomes" id="UP000282087">
    <property type="component" value="Unassembled WGS sequence"/>
</dbReference>
<keyword evidence="6" id="KW-0843">Virulence</keyword>
<gene>
    <name evidence="10" type="ORF">DD238_008206</name>
    <name evidence="9" type="ORF">DD238_008209</name>
</gene>
<evidence type="ECO:0000259" key="8">
    <source>
        <dbReference type="Pfam" id="PF22748"/>
    </source>
</evidence>
<name>A0A3M6VBE7_9STRA</name>
<comment type="subcellular location">
    <subcellularLocation>
        <location evidence="1">Host cell</location>
    </subcellularLocation>
    <subcellularLocation>
        <location evidence="2">Secreted</location>
    </subcellularLocation>
</comment>
<evidence type="ECO:0000313" key="9">
    <source>
        <dbReference type="EMBL" id="RMX62686.1"/>
    </source>
</evidence>
<dbReference type="Pfam" id="PF22748">
    <property type="entry name" value="PexRD54_WY"/>
    <property type="match status" value="1"/>
</dbReference>
<keyword evidence="4" id="KW-0964">Secreted</keyword>
<dbReference type="InterPro" id="IPR054463">
    <property type="entry name" value="PexRD54_WY"/>
</dbReference>
<evidence type="ECO:0000256" key="2">
    <source>
        <dbReference type="ARBA" id="ARBA00004613"/>
    </source>
</evidence>
<evidence type="ECO:0000256" key="5">
    <source>
        <dbReference type="ARBA" id="ARBA00022729"/>
    </source>
</evidence>
<feature type="chain" id="PRO_5036340270" description="RxLR effector PexRD54 WY domain-containing protein" evidence="7">
    <location>
        <begin position="28"/>
        <end position="473"/>
    </location>
</feature>
<evidence type="ECO:0000256" key="7">
    <source>
        <dbReference type="SAM" id="SignalP"/>
    </source>
</evidence>
<evidence type="ECO:0000313" key="11">
    <source>
        <dbReference type="Proteomes" id="UP000282087"/>
    </source>
</evidence>
<evidence type="ECO:0000256" key="4">
    <source>
        <dbReference type="ARBA" id="ARBA00022525"/>
    </source>
</evidence>
<protein>
    <recommendedName>
        <fullName evidence="8">RxLR effector PexRD54 WY domain-containing protein</fullName>
    </recommendedName>
</protein>
<keyword evidence="11" id="KW-1185">Reference proteome</keyword>
<reference evidence="9 11" key="1">
    <citation type="submission" date="2018-06" db="EMBL/GenBank/DDBJ databases">
        <title>Comparative genomics of downy mildews reveals potential adaptations to biotrophy.</title>
        <authorList>
            <person name="Fletcher K."/>
            <person name="Klosterman S.J."/>
            <person name="Derevnina L."/>
            <person name="Martin F."/>
            <person name="Koike S."/>
            <person name="Reyes Chin-Wo S."/>
            <person name="Mou B."/>
            <person name="Michelmore R."/>
        </authorList>
    </citation>
    <scope>NUCLEOTIDE SEQUENCE [LARGE SCALE GENOMIC DNA]</scope>
    <source>
        <strain evidence="9 11">R14</strain>
    </source>
</reference>
<accession>A0A3M6VBE7</accession>
<evidence type="ECO:0000256" key="3">
    <source>
        <dbReference type="ARBA" id="ARBA00010400"/>
    </source>
</evidence>
<dbReference type="GO" id="GO:0043657">
    <property type="term" value="C:host cell"/>
    <property type="evidence" value="ECO:0007669"/>
    <property type="project" value="UniProtKB-SubCell"/>
</dbReference>
<comment type="caution">
    <text evidence="9">The sequence shown here is derived from an EMBL/GenBank/DDBJ whole genome shotgun (WGS) entry which is preliminary data.</text>
</comment>
<dbReference type="AlphaFoldDB" id="A0A3M6VBE7"/>
<dbReference type="EMBL" id="QLLG01000531">
    <property type="protein sequence ID" value="RMX62686.1"/>
    <property type="molecule type" value="Genomic_DNA"/>
</dbReference>
<dbReference type="VEuPathDB" id="FungiDB:DD237_007565"/>
<organism evidence="9 11">
    <name type="scientific">Peronospora effusa</name>
    <dbReference type="NCBI Taxonomy" id="542832"/>
    <lineage>
        <taxon>Eukaryota</taxon>
        <taxon>Sar</taxon>
        <taxon>Stramenopiles</taxon>
        <taxon>Oomycota</taxon>
        <taxon>Peronosporomycetes</taxon>
        <taxon>Peronosporales</taxon>
        <taxon>Peronosporaceae</taxon>
        <taxon>Peronospora</taxon>
    </lineage>
</organism>
<comment type="similarity">
    <text evidence="3">Belongs to the RxLR effector family.</text>
</comment>
<evidence type="ECO:0000313" key="10">
    <source>
        <dbReference type="EMBL" id="RMX62689.1"/>
    </source>
</evidence>
<evidence type="ECO:0000256" key="1">
    <source>
        <dbReference type="ARBA" id="ARBA00004340"/>
    </source>
</evidence>
<sequence length="473" mass="52784">MSIKSSVYPKALVVALVVSLTTSVISAETTPKGVVRSSGALPTLNAAYTPVSIEQYSRSSGAITTRDDTKIFGERKTPSGTAAILERRLQGIGAELQEELSRLKQDLLKPDSVIANLLDSFFYTKWKAVIRGKHPESSEALQSLYLTLSHHFGDDAALAEAFVAVKKKSEDPASYAAVKVLHAQVQWWIKEKKTTDEAFTLLKLDQTNGNPFASPIFLQWKALITSKNLKNPEPEEAATREMFDCLSSHYKDDVVLIKILDAEYKLDSALSDTAKDLLDFQIQKWKNDGKTEEDVFTLLMLDQTDVKQLLASPAFDQWLKFVTDSSPEVENRKKAEYVSNALMRHFDDEAAVTEALVAGTKIDAMRSIASTLLRIQMKKWRTTRNTPEDVFRLLKLDRAAGNNPFASPVFSQWLRFIAQSSTEGKLMEDLLNALLRHYKDEAAVTEVLVAGTKTDSTRSRTSSLLKKTNRRVA</sequence>
<proteinExistence type="inferred from homology"/>
<feature type="signal peptide" evidence="7">
    <location>
        <begin position="1"/>
        <end position="27"/>
    </location>
</feature>